<sequence length="135" mass="15263">MYWLDFSPPQADITSLAAGKVKSLAEMKTGRCKGTCSKKADMEKTWEMLSNRDSFLKVLDDVDEVESCNKQIGLQLITRKSTLGKLSNLFSLHFSKKDRVTFDACALFKVDYPLLHAMLTGSWAYLTILLQMKKS</sequence>
<evidence type="ECO:0000256" key="3">
    <source>
        <dbReference type="ARBA" id="ARBA00022692"/>
    </source>
</evidence>
<dbReference type="RefSeq" id="XP_024085858.1">
    <property type="nucleotide sequence ID" value="XM_024230090.1"/>
</dbReference>
<dbReference type="GO" id="GO:0050909">
    <property type="term" value="P:sensory perception of taste"/>
    <property type="evidence" value="ECO:0007669"/>
    <property type="project" value="InterPro"/>
</dbReference>
<evidence type="ECO:0000256" key="2">
    <source>
        <dbReference type="ARBA" id="ARBA00022475"/>
    </source>
</evidence>
<name>A0A8I6SUV3_CIMLE</name>
<dbReference type="Proteomes" id="UP000494040">
    <property type="component" value="Unassembled WGS sequence"/>
</dbReference>
<evidence type="ECO:0000256" key="5">
    <source>
        <dbReference type="ARBA" id="ARBA00023136"/>
    </source>
</evidence>
<evidence type="ECO:0000313" key="7">
    <source>
        <dbReference type="Proteomes" id="UP000494040"/>
    </source>
</evidence>
<keyword evidence="4" id="KW-1133">Transmembrane helix</keyword>
<dbReference type="AlphaFoldDB" id="A0A8I6SUV3"/>
<evidence type="ECO:0000256" key="4">
    <source>
        <dbReference type="ARBA" id="ARBA00022989"/>
    </source>
</evidence>
<comment type="subcellular location">
    <subcellularLocation>
        <location evidence="1">Cell membrane</location>
        <topology evidence="1">Multi-pass membrane protein</topology>
    </subcellularLocation>
</comment>
<evidence type="ECO:0000256" key="1">
    <source>
        <dbReference type="ARBA" id="ARBA00004651"/>
    </source>
</evidence>
<organism evidence="6 7">
    <name type="scientific">Cimex lectularius</name>
    <name type="common">Bed bug</name>
    <name type="synonym">Acanthia lectularia</name>
    <dbReference type="NCBI Taxonomy" id="79782"/>
    <lineage>
        <taxon>Eukaryota</taxon>
        <taxon>Metazoa</taxon>
        <taxon>Ecdysozoa</taxon>
        <taxon>Arthropoda</taxon>
        <taxon>Hexapoda</taxon>
        <taxon>Insecta</taxon>
        <taxon>Pterygota</taxon>
        <taxon>Neoptera</taxon>
        <taxon>Paraneoptera</taxon>
        <taxon>Hemiptera</taxon>
        <taxon>Heteroptera</taxon>
        <taxon>Panheteroptera</taxon>
        <taxon>Cimicomorpha</taxon>
        <taxon>Cimicidae</taxon>
        <taxon>Cimex</taxon>
    </lineage>
</organism>
<keyword evidence="2" id="KW-1003">Cell membrane</keyword>
<keyword evidence="5" id="KW-0472">Membrane</keyword>
<dbReference type="InterPro" id="IPR013604">
    <property type="entry name" value="7TM_chemorcpt"/>
</dbReference>
<dbReference type="EnsemblMetazoa" id="XM_024230090.1">
    <property type="protein sequence ID" value="XP_024085858.1"/>
    <property type="gene ID" value="LOC112128226"/>
</dbReference>
<keyword evidence="7" id="KW-1185">Reference proteome</keyword>
<dbReference type="GO" id="GO:0005886">
    <property type="term" value="C:plasma membrane"/>
    <property type="evidence" value="ECO:0007669"/>
    <property type="project" value="UniProtKB-SubCell"/>
</dbReference>
<dbReference type="GeneID" id="112128226"/>
<keyword evidence="3" id="KW-0812">Transmembrane</keyword>
<evidence type="ECO:0000313" key="6">
    <source>
        <dbReference type="EnsemblMetazoa" id="XP_024085858.1"/>
    </source>
</evidence>
<dbReference type="KEGG" id="clec:112128226"/>
<protein>
    <submittedName>
        <fullName evidence="6">Uncharacterized protein</fullName>
    </submittedName>
</protein>
<accession>A0A8I6SUV3</accession>
<proteinExistence type="predicted"/>
<dbReference type="Pfam" id="PF08395">
    <property type="entry name" value="7tm_7"/>
    <property type="match status" value="1"/>
</dbReference>
<reference evidence="6" key="1">
    <citation type="submission" date="2022-01" db="UniProtKB">
        <authorList>
            <consortium name="EnsemblMetazoa"/>
        </authorList>
    </citation>
    <scope>IDENTIFICATION</scope>
</reference>